<dbReference type="InterPro" id="IPR036390">
    <property type="entry name" value="WH_DNA-bd_sf"/>
</dbReference>
<name>A0ABU8WBT5_9BURK</name>
<reference evidence="5 6" key="1">
    <citation type="submission" date="2024-03" db="EMBL/GenBank/DDBJ databases">
        <title>Novel species of the genus Variovorax.</title>
        <authorList>
            <person name="Liu Q."/>
            <person name="Xin Y.-H."/>
        </authorList>
    </citation>
    <scope>NUCLEOTIDE SEQUENCE [LARGE SCALE GENOMIC DNA]</scope>
    <source>
        <strain evidence="5 6">KACC 18501</strain>
    </source>
</reference>
<dbReference type="InterPro" id="IPR036388">
    <property type="entry name" value="WH-like_DNA-bd_sf"/>
</dbReference>
<dbReference type="PANTHER" id="PTHR44846:SF1">
    <property type="entry name" value="MANNOSYL-D-GLYCERATE TRANSPORT_METABOLISM SYSTEM REPRESSOR MNGR-RELATED"/>
    <property type="match status" value="1"/>
</dbReference>
<dbReference type="Gene3D" id="3.40.1410.10">
    <property type="entry name" value="Chorismate lyase-like"/>
    <property type="match status" value="1"/>
</dbReference>
<dbReference type="Pfam" id="PF00392">
    <property type="entry name" value="GntR"/>
    <property type="match status" value="1"/>
</dbReference>
<dbReference type="EMBL" id="JBBKZV010000067">
    <property type="protein sequence ID" value="MEJ8827393.1"/>
    <property type="molecule type" value="Genomic_DNA"/>
</dbReference>
<dbReference type="SUPFAM" id="SSF46785">
    <property type="entry name" value="Winged helix' DNA-binding domain"/>
    <property type="match status" value="1"/>
</dbReference>
<dbReference type="Proteomes" id="UP001363010">
    <property type="component" value="Unassembled WGS sequence"/>
</dbReference>
<comment type="caution">
    <text evidence="5">The sequence shown here is derived from an EMBL/GenBank/DDBJ whole genome shotgun (WGS) entry which is preliminary data.</text>
</comment>
<evidence type="ECO:0000313" key="6">
    <source>
        <dbReference type="Proteomes" id="UP001363010"/>
    </source>
</evidence>
<dbReference type="PANTHER" id="PTHR44846">
    <property type="entry name" value="MANNOSYL-D-GLYCERATE TRANSPORT/METABOLISM SYSTEM REPRESSOR MNGR-RELATED"/>
    <property type="match status" value="1"/>
</dbReference>
<evidence type="ECO:0000256" key="1">
    <source>
        <dbReference type="ARBA" id="ARBA00023015"/>
    </source>
</evidence>
<dbReference type="InterPro" id="IPR028978">
    <property type="entry name" value="Chorismate_lyase_/UTRA_dom_sf"/>
</dbReference>
<evidence type="ECO:0000313" key="5">
    <source>
        <dbReference type="EMBL" id="MEJ8827393.1"/>
    </source>
</evidence>
<keyword evidence="2" id="KW-0238">DNA-binding</keyword>
<evidence type="ECO:0000259" key="4">
    <source>
        <dbReference type="PROSITE" id="PS50949"/>
    </source>
</evidence>
<evidence type="ECO:0000256" key="3">
    <source>
        <dbReference type="ARBA" id="ARBA00023163"/>
    </source>
</evidence>
<dbReference type="InterPro" id="IPR000524">
    <property type="entry name" value="Tscrpt_reg_HTH_GntR"/>
</dbReference>
<proteinExistence type="predicted"/>
<dbReference type="SUPFAM" id="SSF64288">
    <property type="entry name" value="Chorismate lyase-like"/>
    <property type="match status" value="1"/>
</dbReference>
<dbReference type="InterPro" id="IPR011663">
    <property type="entry name" value="UTRA"/>
</dbReference>
<keyword evidence="3" id="KW-0804">Transcription</keyword>
<dbReference type="SMART" id="SM00345">
    <property type="entry name" value="HTH_GNTR"/>
    <property type="match status" value="1"/>
</dbReference>
<keyword evidence="6" id="KW-1185">Reference proteome</keyword>
<keyword evidence="1" id="KW-0805">Transcription regulation</keyword>
<protein>
    <submittedName>
        <fullName evidence="5">GntR family transcriptional regulator</fullName>
    </submittedName>
</protein>
<organism evidence="5 6">
    <name type="scientific">Variovorax humicola</name>
    <dbReference type="NCBI Taxonomy" id="1769758"/>
    <lineage>
        <taxon>Bacteria</taxon>
        <taxon>Pseudomonadati</taxon>
        <taxon>Pseudomonadota</taxon>
        <taxon>Betaproteobacteria</taxon>
        <taxon>Burkholderiales</taxon>
        <taxon>Comamonadaceae</taxon>
        <taxon>Variovorax</taxon>
    </lineage>
</organism>
<evidence type="ECO:0000256" key="2">
    <source>
        <dbReference type="ARBA" id="ARBA00023125"/>
    </source>
</evidence>
<feature type="domain" description="HTH gntR-type" evidence="4">
    <location>
        <begin position="1"/>
        <end position="69"/>
    </location>
</feature>
<dbReference type="Gene3D" id="1.10.10.10">
    <property type="entry name" value="Winged helix-like DNA-binding domain superfamily/Winged helix DNA-binding domain"/>
    <property type="match status" value="1"/>
</dbReference>
<dbReference type="RefSeq" id="WP_340368418.1">
    <property type="nucleotide sequence ID" value="NZ_JBBKZV010000067.1"/>
</dbReference>
<dbReference type="PROSITE" id="PS50949">
    <property type="entry name" value="HTH_GNTR"/>
    <property type="match status" value="1"/>
</dbReference>
<dbReference type="InterPro" id="IPR050679">
    <property type="entry name" value="Bact_HTH_transcr_reg"/>
</dbReference>
<gene>
    <name evidence="5" type="ORF">WKW80_36365</name>
</gene>
<sequence>MTKLERVSDAIIEAIESGALREGDRLPSEEEFAAQHQVSVGTMQKALARLAHAGLIRREHGRGTFISGNKVAPADVRHLRFLDEQGHPLTSYVHANGVKRMKRKGPWSDFLEGEAFVRVDRTINVGGKFELSSEFWLREEDFERLGGVERQDLETNLRELLLQRLALPTLRVDQWIRFAPPTAAAVRSLDLDPEKPSFLMELRGYTLSDKPLYYQSVCGGPFSERLVIVR</sequence>
<accession>A0ABU8WBT5</accession>
<dbReference type="CDD" id="cd07377">
    <property type="entry name" value="WHTH_GntR"/>
    <property type="match status" value="1"/>
</dbReference>
<dbReference type="Pfam" id="PF07702">
    <property type="entry name" value="UTRA"/>
    <property type="match status" value="1"/>
</dbReference>